<name>A0ABT6UF42_9GAMM</name>
<keyword evidence="2" id="KW-1185">Reference proteome</keyword>
<proteinExistence type="predicted"/>
<comment type="caution">
    <text evidence="1">The sequence shown here is derived from an EMBL/GenBank/DDBJ whole genome shotgun (WGS) entry which is preliminary data.</text>
</comment>
<dbReference type="Proteomes" id="UP001159075">
    <property type="component" value="Unassembled WGS sequence"/>
</dbReference>
<accession>A0ABT6UF42</accession>
<protein>
    <submittedName>
        <fullName evidence="1">Uncharacterized protein</fullName>
    </submittedName>
</protein>
<reference evidence="1 2" key="1">
    <citation type="submission" date="2022-09" db="EMBL/GenBank/DDBJ databases">
        <title>The outer-membrane cytochrome OmcA is essential for infection of Shewanella oneidensis by a zebrafish-associated bacteriophage.</title>
        <authorList>
            <person name="Grenfell A.W."/>
            <person name="Intile P."/>
            <person name="Mcfarlane J."/>
            <person name="Leung D."/>
            <person name="Abdalla K."/>
            <person name="Wold M."/>
            <person name="Kees E."/>
            <person name="Gralnick J."/>
        </authorList>
    </citation>
    <scope>NUCLEOTIDE SEQUENCE [LARGE SCALE GENOMIC DNA]</scope>
    <source>
        <strain evidence="1 2">NF-5</strain>
    </source>
</reference>
<dbReference type="RefSeq" id="WP_282679524.1">
    <property type="nucleotide sequence ID" value="NZ_CP106875.1"/>
</dbReference>
<sequence>MSNMISTLRQRVIEHGEATLSVEDFNQLQSEWIKRTIPDHLLKAQQVIGIEKVVDMFGFDNLHAPFEVTPDQLYNLCDEIYGGDSQHVRAVPKSI</sequence>
<evidence type="ECO:0000313" key="1">
    <source>
        <dbReference type="EMBL" id="MDI5832557.1"/>
    </source>
</evidence>
<gene>
    <name evidence="1" type="ORF">ODY93_13340</name>
</gene>
<evidence type="ECO:0000313" key="2">
    <source>
        <dbReference type="Proteomes" id="UP001159075"/>
    </source>
</evidence>
<organism evidence="1 2">
    <name type="scientific">Shewanella xiamenensis</name>
    <dbReference type="NCBI Taxonomy" id="332186"/>
    <lineage>
        <taxon>Bacteria</taxon>
        <taxon>Pseudomonadati</taxon>
        <taxon>Pseudomonadota</taxon>
        <taxon>Gammaproteobacteria</taxon>
        <taxon>Alteromonadales</taxon>
        <taxon>Shewanellaceae</taxon>
        <taxon>Shewanella</taxon>
    </lineage>
</organism>
<dbReference type="EMBL" id="JAOTLW010000013">
    <property type="protein sequence ID" value="MDI5832557.1"/>
    <property type="molecule type" value="Genomic_DNA"/>
</dbReference>